<dbReference type="InterPro" id="IPR032465">
    <property type="entry name" value="ACMSD"/>
</dbReference>
<dbReference type="AlphaFoldDB" id="A0A4P1K9S6"/>
<dbReference type="SUPFAM" id="SSF51556">
    <property type="entry name" value="Metallo-dependent hydrolases"/>
    <property type="match status" value="1"/>
</dbReference>
<dbReference type="PANTHER" id="PTHR21240:SF28">
    <property type="entry name" value="ISO-OROTATE DECARBOXYLASE (EUROFUNG)"/>
    <property type="match status" value="1"/>
</dbReference>
<reference evidence="3 4" key="1">
    <citation type="submission" date="2019-04" db="EMBL/GenBank/DDBJ databases">
        <authorList>
            <consortium name="Pathogen Informatics"/>
        </authorList>
    </citation>
    <scope>NUCLEOTIDE SEQUENCE [LARGE SCALE GENOMIC DNA]</scope>
    <source>
        <strain evidence="3 4">NCTC9239</strain>
    </source>
</reference>
<dbReference type="InterPro" id="IPR032466">
    <property type="entry name" value="Metal_Hydrolase"/>
</dbReference>
<dbReference type="Proteomes" id="UP000309952">
    <property type="component" value="Chromosome"/>
</dbReference>
<organism evidence="3 4">
    <name type="scientific">Brevundimonas vancanneytii</name>
    <dbReference type="NCBI Taxonomy" id="1325724"/>
    <lineage>
        <taxon>Bacteria</taxon>
        <taxon>Pseudomonadati</taxon>
        <taxon>Pseudomonadota</taxon>
        <taxon>Alphaproteobacteria</taxon>
        <taxon>Caulobacterales</taxon>
        <taxon>Caulobacteraceae</taxon>
        <taxon>Brevundimonas</taxon>
    </lineage>
</organism>
<dbReference type="GO" id="GO:0005737">
    <property type="term" value="C:cytoplasm"/>
    <property type="evidence" value="ECO:0007669"/>
    <property type="project" value="TreeGrafter"/>
</dbReference>
<accession>A0A4P1K9S6</accession>
<keyword evidence="4" id="KW-1185">Reference proteome</keyword>
<dbReference type="RefSeq" id="WP_134582099.1">
    <property type="nucleotide sequence ID" value="NZ_LR588407.1"/>
</dbReference>
<keyword evidence="3" id="KW-0378">Hydrolase</keyword>
<dbReference type="PANTHER" id="PTHR21240">
    <property type="entry name" value="2-AMINO-3-CARBOXYLMUCONATE-6-SEMIALDEHYDE DECARBOXYLASE"/>
    <property type="match status" value="1"/>
</dbReference>
<feature type="domain" description="Amidohydrolase-related" evidence="2">
    <location>
        <begin position="118"/>
        <end position="386"/>
    </location>
</feature>
<dbReference type="EMBL" id="LR588407">
    <property type="protein sequence ID" value="VTO17218.1"/>
    <property type="molecule type" value="Genomic_DNA"/>
</dbReference>
<dbReference type="InterPro" id="IPR006680">
    <property type="entry name" value="Amidohydro-rel"/>
</dbReference>
<gene>
    <name evidence="3" type="ORF">NCTC9239_02349</name>
</gene>
<evidence type="ECO:0000259" key="2">
    <source>
        <dbReference type="Pfam" id="PF04909"/>
    </source>
</evidence>
<evidence type="ECO:0000256" key="1">
    <source>
        <dbReference type="ARBA" id="ARBA00023239"/>
    </source>
</evidence>
<protein>
    <submittedName>
        <fullName evidence="3">Predicted metal-dependent hydrolase of the TIM-barrel fold</fullName>
    </submittedName>
</protein>
<dbReference type="GO" id="GO:0016831">
    <property type="term" value="F:carboxy-lyase activity"/>
    <property type="evidence" value="ECO:0007669"/>
    <property type="project" value="InterPro"/>
</dbReference>
<dbReference type="Pfam" id="PF04909">
    <property type="entry name" value="Amidohydro_2"/>
    <property type="match status" value="1"/>
</dbReference>
<sequence length="389" mass="43086">MSVSEIAAPPKDAFFGERLDADGHVYPEPDLMRDILGDLGRDPISDYIAAYFDSDEDKASRAQNREDIWSVKGISALGASFSRAEERVEAIDMMGLRSQLVFQNTFGKELRVDSPAARAACRRYNDVALAWGAQTGGRARVACMINMGDIAWALEEVDRVIKGGAKLVTLPCAAPPAGLSPAHSAWDPFWRRLEEADVAVTLHLGGGGMLSGQDPDPILPAREWGQAETLKGSPASRPGGEEAISPYFMLVAHMPAELYLQILVMGGVFERFPGLRFGIIEYGSGWVGPCVERMDLWTGFLAKVGRSYPMKPSEYVRRNVRVAPFYHENLPLMIERYGMEEIYVFSTDYPHLEGSRDPVGKFQKWLDRLDPGYARKFFVENGALLFPGL</sequence>
<keyword evidence="1" id="KW-0456">Lyase</keyword>
<dbReference type="GO" id="GO:0019748">
    <property type="term" value="P:secondary metabolic process"/>
    <property type="evidence" value="ECO:0007669"/>
    <property type="project" value="TreeGrafter"/>
</dbReference>
<dbReference type="KEGG" id="bvy:NCTC9239_02349"/>
<proteinExistence type="predicted"/>
<dbReference type="Gene3D" id="3.20.20.140">
    <property type="entry name" value="Metal-dependent hydrolases"/>
    <property type="match status" value="1"/>
</dbReference>
<evidence type="ECO:0000313" key="3">
    <source>
        <dbReference type="EMBL" id="VTO17218.1"/>
    </source>
</evidence>
<evidence type="ECO:0000313" key="4">
    <source>
        <dbReference type="Proteomes" id="UP000309952"/>
    </source>
</evidence>
<dbReference type="GO" id="GO:0016787">
    <property type="term" value="F:hydrolase activity"/>
    <property type="evidence" value="ECO:0007669"/>
    <property type="project" value="UniProtKB-KW"/>
</dbReference>
<name>A0A4P1K9S6_9CAUL</name>